<dbReference type="PANTHER" id="PTHR13191">
    <property type="entry name" value="RIBOSOMAL RNA PROCESSING PROTEIN 7-RELATED"/>
    <property type="match status" value="1"/>
</dbReference>
<comment type="caution">
    <text evidence="4">The sequence shown here is derived from an EMBL/GenBank/DDBJ whole genome shotgun (WGS) entry which is preliminary data.</text>
</comment>
<dbReference type="PANTHER" id="PTHR13191:SF0">
    <property type="entry name" value="RIBOSOMAL RNA-PROCESSING PROTEIN 7 HOMOLOG A-RELATED"/>
    <property type="match status" value="1"/>
</dbReference>
<dbReference type="GO" id="GO:0006364">
    <property type="term" value="P:rRNA processing"/>
    <property type="evidence" value="ECO:0007669"/>
    <property type="project" value="TreeGrafter"/>
</dbReference>
<sequence length="343" mass="39059">MKPLNRSTMVNGYIAVPLSFSAGSKQHYIYVKKHSEESKTSVDQEPIAFKKLFVLNLPVDATEAKIKALFKQLGGCFVHRVVFSAKLGSNIFMREAEQAVPDVQDTLAEQKSTKQLNKTAKAKLKQQREQKLLEAQLQPVQFGHLLESGNNAHIEFIDESHASKALSLLEALKNNTSDIKLGGKKKKNITSKSLLWPSPQNDAPSEYVGLQRYLFEYRGLRPPSELLRQELSSYMEKFEAFGYQLERQRVAASENRGVPDEDGFITVSHSKHKKDSTTFAPSANSSYFSSKIEEKDKSASKLNFYRYQIRETKKSDAVQLKHKFEQDKAKIIKMRSNRKFNPY</sequence>
<dbReference type="Gene3D" id="3.30.70.330">
    <property type="match status" value="1"/>
</dbReference>
<dbReference type="Pfam" id="PF12923">
    <property type="entry name" value="RRP7"/>
    <property type="match status" value="1"/>
</dbReference>
<dbReference type="STRING" id="133385.A0A2T9YGS9"/>
<organism evidence="4 5">
    <name type="scientific">Smittium simulii</name>
    <dbReference type="NCBI Taxonomy" id="133385"/>
    <lineage>
        <taxon>Eukaryota</taxon>
        <taxon>Fungi</taxon>
        <taxon>Fungi incertae sedis</taxon>
        <taxon>Zoopagomycota</taxon>
        <taxon>Kickxellomycotina</taxon>
        <taxon>Harpellomycetes</taxon>
        <taxon>Harpellales</taxon>
        <taxon>Legeriomycetaceae</taxon>
        <taxon>Smittium</taxon>
    </lineage>
</organism>
<evidence type="ECO:0000259" key="3">
    <source>
        <dbReference type="Pfam" id="PF17799"/>
    </source>
</evidence>
<dbReference type="InterPro" id="IPR035979">
    <property type="entry name" value="RBD_domain_sf"/>
</dbReference>
<dbReference type="GO" id="GO:0000028">
    <property type="term" value="P:ribosomal small subunit assembly"/>
    <property type="evidence" value="ECO:0007669"/>
    <property type="project" value="TreeGrafter"/>
</dbReference>
<accession>A0A2T9YGS9</accession>
<gene>
    <name evidence="4" type="ORF">BB561_004358</name>
</gene>
<dbReference type="EMBL" id="MBFR01000196">
    <property type="protein sequence ID" value="PVU91537.1"/>
    <property type="molecule type" value="Genomic_DNA"/>
</dbReference>
<dbReference type="GO" id="GO:0032545">
    <property type="term" value="C:CURI complex"/>
    <property type="evidence" value="ECO:0007669"/>
    <property type="project" value="TreeGrafter"/>
</dbReference>
<protein>
    <recommendedName>
        <fullName evidence="6">RRM domain-containing protein</fullName>
    </recommendedName>
</protein>
<dbReference type="Pfam" id="PF17799">
    <property type="entry name" value="RRM_Rrp7"/>
    <property type="match status" value="1"/>
</dbReference>
<evidence type="ECO:0008006" key="6">
    <source>
        <dbReference type="Google" id="ProtNLM"/>
    </source>
</evidence>
<dbReference type="OrthoDB" id="5390at2759"/>
<keyword evidence="5" id="KW-1185">Reference proteome</keyword>
<comment type="similarity">
    <text evidence="1">Belongs to the RRP7 family.</text>
</comment>
<dbReference type="GO" id="GO:0003676">
    <property type="term" value="F:nucleic acid binding"/>
    <property type="evidence" value="ECO:0007669"/>
    <property type="project" value="InterPro"/>
</dbReference>
<dbReference type="GO" id="GO:0034456">
    <property type="term" value="C:UTP-C complex"/>
    <property type="evidence" value="ECO:0007669"/>
    <property type="project" value="TreeGrafter"/>
</dbReference>
<evidence type="ECO:0000313" key="5">
    <source>
        <dbReference type="Proteomes" id="UP000245383"/>
    </source>
</evidence>
<dbReference type="AlphaFoldDB" id="A0A2T9YGS9"/>
<dbReference type="InterPro" id="IPR040447">
    <property type="entry name" value="RRM_Rrp7"/>
</dbReference>
<feature type="domain" description="Rrp7 RRM-like N-terminal" evidence="3">
    <location>
        <begin position="10"/>
        <end position="194"/>
    </location>
</feature>
<dbReference type="InterPro" id="IPR040446">
    <property type="entry name" value="RRP7"/>
</dbReference>
<dbReference type="Proteomes" id="UP000245383">
    <property type="component" value="Unassembled WGS sequence"/>
</dbReference>
<dbReference type="InterPro" id="IPR012677">
    <property type="entry name" value="Nucleotide-bd_a/b_plait_sf"/>
</dbReference>
<dbReference type="Gene3D" id="6.10.250.1770">
    <property type="match status" value="1"/>
</dbReference>
<dbReference type="SUPFAM" id="SSF54928">
    <property type="entry name" value="RNA-binding domain, RBD"/>
    <property type="match status" value="1"/>
</dbReference>
<reference evidence="4 5" key="1">
    <citation type="journal article" date="2018" name="MBio">
        <title>Comparative Genomics Reveals the Core Gene Toolbox for the Fungus-Insect Symbiosis.</title>
        <authorList>
            <person name="Wang Y."/>
            <person name="Stata M."/>
            <person name="Wang W."/>
            <person name="Stajich J.E."/>
            <person name="White M.M."/>
            <person name="Moncalvo J.M."/>
        </authorList>
    </citation>
    <scope>NUCLEOTIDE SEQUENCE [LARGE SCALE GENOMIC DNA]</scope>
    <source>
        <strain evidence="4 5">SWE-8-4</strain>
    </source>
</reference>
<proteinExistence type="inferred from homology"/>
<dbReference type="InterPro" id="IPR024326">
    <property type="entry name" value="RRP7_C"/>
</dbReference>
<feature type="domain" description="Ribosomal RNA-processing protein 7 C-terminal" evidence="2">
    <location>
        <begin position="221"/>
        <end position="343"/>
    </location>
</feature>
<evidence type="ECO:0000313" key="4">
    <source>
        <dbReference type="EMBL" id="PVU91537.1"/>
    </source>
</evidence>
<name>A0A2T9YGS9_9FUNG</name>
<evidence type="ECO:0000256" key="1">
    <source>
        <dbReference type="ARBA" id="ARBA00006110"/>
    </source>
</evidence>
<evidence type="ECO:0000259" key="2">
    <source>
        <dbReference type="Pfam" id="PF12923"/>
    </source>
</evidence>